<sequence>MAEDYQPLMLVSPSLFLPFRRAALVLEALLPLAERAPALAQLGAAEEAFRARWEARQA</sequence>
<gene>
    <name evidence="1" type="ORF">ACFP90_12375</name>
</gene>
<accession>A0ABW1ZJQ7</accession>
<proteinExistence type="predicted"/>
<protein>
    <submittedName>
        <fullName evidence="1">Uncharacterized protein</fullName>
    </submittedName>
</protein>
<dbReference type="Proteomes" id="UP001596317">
    <property type="component" value="Unassembled WGS sequence"/>
</dbReference>
<organism evidence="1 2">
    <name type="scientific">Deinococcus multiflagellatus</name>
    <dbReference type="NCBI Taxonomy" id="1656887"/>
    <lineage>
        <taxon>Bacteria</taxon>
        <taxon>Thermotogati</taxon>
        <taxon>Deinococcota</taxon>
        <taxon>Deinococci</taxon>
        <taxon>Deinococcales</taxon>
        <taxon>Deinococcaceae</taxon>
        <taxon>Deinococcus</taxon>
    </lineage>
</organism>
<dbReference type="RefSeq" id="WP_380056363.1">
    <property type="nucleotide sequence ID" value="NZ_JBHSWB010000001.1"/>
</dbReference>
<dbReference type="EMBL" id="JBHSWB010000001">
    <property type="protein sequence ID" value="MFC6661048.1"/>
    <property type="molecule type" value="Genomic_DNA"/>
</dbReference>
<keyword evidence="2" id="KW-1185">Reference proteome</keyword>
<comment type="caution">
    <text evidence="1">The sequence shown here is derived from an EMBL/GenBank/DDBJ whole genome shotgun (WGS) entry which is preliminary data.</text>
</comment>
<name>A0ABW1ZJQ7_9DEIO</name>
<reference evidence="2" key="1">
    <citation type="journal article" date="2019" name="Int. J. Syst. Evol. Microbiol.">
        <title>The Global Catalogue of Microorganisms (GCM) 10K type strain sequencing project: providing services to taxonomists for standard genome sequencing and annotation.</title>
        <authorList>
            <consortium name="The Broad Institute Genomics Platform"/>
            <consortium name="The Broad Institute Genome Sequencing Center for Infectious Disease"/>
            <person name="Wu L."/>
            <person name="Ma J."/>
        </authorList>
    </citation>
    <scope>NUCLEOTIDE SEQUENCE [LARGE SCALE GENOMIC DNA]</scope>
    <source>
        <strain evidence="2">CCUG 63830</strain>
    </source>
</reference>
<evidence type="ECO:0000313" key="2">
    <source>
        <dbReference type="Proteomes" id="UP001596317"/>
    </source>
</evidence>
<evidence type="ECO:0000313" key="1">
    <source>
        <dbReference type="EMBL" id="MFC6661048.1"/>
    </source>
</evidence>